<keyword evidence="9" id="KW-1185">Reference proteome</keyword>
<keyword evidence="6" id="KW-0479">Metal-binding</keyword>
<evidence type="ECO:0000256" key="5">
    <source>
        <dbReference type="ARBA" id="ARBA00047317"/>
    </source>
</evidence>
<evidence type="ECO:0000313" key="9">
    <source>
        <dbReference type="Proteomes" id="UP001301152"/>
    </source>
</evidence>
<sequence length="399" mass="41886">MLDVAVARARILEKISPCGPETVSLADATGRILVEPVVARLSNPPVSVSAMDGYAARTEDAIKGAVLTVTGEAPAGHPTTQHIAPGTCIRVFTGSQIPAGTSTIILQENVIREGESISLQTSSDEQQFIRRQGKDFQKGQTLLSAGKRLTARDIGLAAAAGYTWLSVAQRPRVGILSTGDELTLPGDPTQPDSIVNSAAFMVSGLLRTVGAEPVILPIARDNHTALASALAHTTRFDLFITIGGASVGTYDIVQDALKAHGLSLDFWKIAMRPGKPLMSGQIQGTPIIGLPGNPVAAMVCSVIFVAPAVHALMGQPVSADIESENAILGADVRQNDHRQDFLRCTLVKKPESDLPVAVPFDSQDSAQLCILSQSDALLLRAPGAPLAQAGTPCRIIRLP</sequence>
<evidence type="ECO:0000256" key="3">
    <source>
        <dbReference type="ARBA" id="ARBA00010763"/>
    </source>
</evidence>
<organism evidence="8 9">
    <name type="scientific">Acetobacter thailandicus</name>
    <dbReference type="NCBI Taxonomy" id="1502842"/>
    <lineage>
        <taxon>Bacteria</taxon>
        <taxon>Pseudomonadati</taxon>
        <taxon>Pseudomonadota</taxon>
        <taxon>Alphaproteobacteria</taxon>
        <taxon>Acetobacterales</taxon>
        <taxon>Acetobacteraceae</taxon>
        <taxon>Acetobacter</taxon>
    </lineage>
</organism>
<dbReference type="Pfam" id="PF03454">
    <property type="entry name" value="MoeA_C"/>
    <property type="match status" value="1"/>
</dbReference>
<keyword evidence="6" id="KW-0808">Transferase</keyword>
<reference evidence="8 9" key="1">
    <citation type="submission" date="2022-11" db="EMBL/GenBank/DDBJ databases">
        <title>Genome sequencing of Acetobacter type strain.</title>
        <authorList>
            <person name="Heo J."/>
            <person name="Lee D."/>
            <person name="Han B.-H."/>
            <person name="Hong S.-B."/>
            <person name="Kwon S.-W."/>
        </authorList>
    </citation>
    <scope>NUCLEOTIDE SEQUENCE [LARGE SCALE GENOMIC DNA]</scope>
    <source>
        <strain evidence="8 9">KACC 21253</strain>
    </source>
</reference>
<dbReference type="SUPFAM" id="SSF53218">
    <property type="entry name" value="Molybdenum cofactor biosynthesis proteins"/>
    <property type="match status" value="1"/>
</dbReference>
<evidence type="ECO:0000256" key="2">
    <source>
        <dbReference type="ARBA" id="ARBA00005046"/>
    </source>
</evidence>
<dbReference type="NCBIfam" id="NF045515">
    <property type="entry name" value="Glp_gephyrin"/>
    <property type="match status" value="1"/>
</dbReference>
<dbReference type="SUPFAM" id="SSF63882">
    <property type="entry name" value="MoeA N-terminal region -like"/>
    <property type="match status" value="1"/>
</dbReference>
<dbReference type="InterPro" id="IPR001453">
    <property type="entry name" value="MoaB/Mog_dom"/>
</dbReference>
<dbReference type="CDD" id="cd00887">
    <property type="entry name" value="MoeA"/>
    <property type="match status" value="1"/>
</dbReference>
<dbReference type="Proteomes" id="UP001301152">
    <property type="component" value="Unassembled WGS sequence"/>
</dbReference>
<keyword evidence="4 6" id="KW-0501">Molybdenum cofactor biosynthesis</keyword>
<evidence type="ECO:0000313" key="8">
    <source>
        <dbReference type="EMBL" id="MCX2564092.1"/>
    </source>
</evidence>
<dbReference type="InterPro" id="IPR005111">
    <property type="entry name" value="MoeA_C_domain_IV"/>
</dbReference>
<protein>
    <recommendedName>
        <fullName evidence="6">Molybdopterin molybdenumtransferase</fullName>
        <ecNumber evidence="6">2.10.1.1</ecNumber>
    </recommendedName>
</protein>
<keyword evidence="6" id="KW-0500">Molybdenum</keyword>
<comment type="function">
    <text evidence="1 6">Catalyzes the insertion of molybdate into adenylated molybdopterin with the concomitant release of AMP.</text>
</comment>
<evidence type="ECO:0000256" key="6">
    <source>
        <dbReference type="RuleBase" id="RU365090"/>
    </source>
</evidence>
<dbReference type="Gene3D" id="2.40.340.10">
    <property type="entry name" value="MoeA, C-terminal, domain IV"/>
    <property type="match status" value="1"/>
</dbReference>
<dbReference type="SUPFAM" id="SSF63867">
    <property type="entry name" value="MoeA C-terminal domain-like"/>
    <property type="match status" value="1"/>
</dbReference>
<dbReference type="InterPro" id="IPR036135">
    <property type="entry name" value="MoeA_linker/N_sf"/>
</dbReference>
<dbReference type="PANTHER" id="PTHR10192:SF5">
    <property type="entry name" value="GEPHYRIN"/>
    <property type="match status" value="1"/>
</dbReference>
<comment type="similarity">
    <text evidence="3 6">Belongs to the MoeA family.</text>
</comment>
<dbReference type="Gene3D" id="2.170.190.11">
    <property type="entry name" value="Molybdopterin biosynthesis moea protein, domain 3"/>
    <property type="match status" value="1"/>
</dbReference>
<keyword evidence="6" id="KW-0460">Magnesium</keyword>
<comment type="catalytic activity">
    <reaction evidence="5">
        <text>adenylyl-molybdopterin + molybdate = Mo-molybdopterin + AMP + H(+)</text>
        <dbReference type="Rhea" id="RHEA:35047"/>
        <dbReference type="ChEBI" id="CHEBI:15378"/>
        <dbReference type="ChEBI" id="CHEBI:36264"/>
        <dbReference type="ChEBI" id="CHEBI:62727"/>
        <dbReference type="ChEBI" id="CHEBI:71302"/>
        <dbReference type="ChEBI" id="CHEBI:456215"/>
        <dbReference type="EC" id="2.10.1.1"/>
    </reaction>
</comment>
<dbReference type="EC" id="2.10.1.1" evidence="6"/>
<name>A0ABT3QFM4_9PROT</name>
<dbReference type="Gene3D" id="3.40.980.10">
    <property type="entry name" value="MoaB/Mog-like domain"/>
    <property type="match status" value="1"/>
</dbReference>
<evidence type="ECO:0000256" key="4">
    <source>
        <dbReference type="ARBA" id="ARBA00023150"/>
    </source>
</evidence>
<evidence type="ECO:0000256" key="1">
    <source>
        <dbReference type="ARBA" id="ARBA00002901"/>
    </source>
</evidence>
<comment type="pathway">
    <text evidence="2 6">Cofactor biosynthesis; molybdopterin biosynthesis.</text>
</comment>
<feature type="domain" description="MoaB/Mog" evidence="7">
    <location>
        <begin position="174"/>
        <end position="311"/>
    </location>
</feature>
<dbReference type="Gene3D" id="3.90.105.10">
    <property type="entry name" value="Molybdopterin biosynthesis moea protein, domain 2"/>
    <property type="match status" value="1"/>
</dbReference>
<accession>A0ABT3QFM4</accession>
<gene>
    <name evidence="8" type="ORF">OQ497_08980</name>
</gene>
<dbReference type="InterPro" id="IPR005110">
    <property type="entry name" value="MoeA_linker/N"/>
</dbReference>
<dbReference type="PANTHER" id="PTHR10192">
    <property type="entry name" value="MOLYBDOPTERIN BIOSYNTHESIS PROTEIN"/>
    <property type="match status" value="1"/>
</dbReference>
<dbReference type="InterPro" id="IPR038987">
    <property type="entry name" value="MoeA-like"/>
</dbReference>
<dbReference type="EMBL" id="JAPIUZ010000004">
    <property type="protein sequence ID" value="MCX2564092.1"/>
    <property type="molecule type" value="Genomic_DNA"/>
</dbReference>
<dbReference type="Pfam" id="PF03453">
    <property type="entry name" value="MoeA_N"/>
    <property type="match status" value="1"/>
</dbReference>
<comment type="caution">
    <text evidence="8">The sequence shown here is derived from an EMBL/GenBank/DDBJ whole genome shotgun (WGS) entry which is preliminary data.</text>
</comment>
<dbReference type="InterPro" id="IPR036688">
    <property type="entry name" value="MoeA_C_domain_IV_sf"/>
</dbReference>
<proteinExistence type="inferred from homology"/>
<comment type="cofactor">
    <cofactor evidence="6">
        <name>Mg(2+)</name>
        <dbReference type="ChEBI" id="CHEBI:18420"/>
    </cofactor>
</comment>
<evidence type="ECO:0000259" key="7">
    <source>
        <dbReference type="SMART" id="SM00852"/>
    </source>
</evidence>
<dbReference type="Pfam" id="PF00994">
    <property type="entry name" value="MoCF_biosynth"/>
    <property type="match status" value="1"/>
</dbReference>
<dbReference type="InterPro" id="IPR036425">
    <property type="entry name" value="MoaB/Mog-like_dom_sf"/>
</dbReference>
<dbReference type="SMART" id="SM00852">
    <property type="entry name" value="MoCF_biosynth"/>
    <property type="match status" value="1"/>
</dbReference>